<evidence type="ECO:0000313" key="2">
    <source>
        <dbReference type="Proteomes" id="UP000479000"/>
    </source>
</evidence>
<dbReference type="EMBL" id="CADCXU010025165">
    <property type="protein sequence ID" value="CAB0012267.1"/>
    <property type="molecule type" value="Genomic_DNA"/>
</dbReference>
<reference evidence="1 2" key="1">
    <citation type="submission" date="2020-02" db="EMBL/GenBank/DDBJ databases">
        <authorList>
            <person name="Ferguson B K."/>
        </authorList>
    </citation>
    <scope>NUCLEOTIDE SEQUENCE [LARGE SCALE GENOMIC DNA]</scope>
</reference>
<sequence>MFVCLSPAWPHDAIATPGTELPDVRLHRDVDGRKFRRFVHRSDTDVVASGVSRFYDVETIFRHVSFASRFLIFP</sequence>
<dbReference type="Proteomes" id="UP000479000">
    <property type="component" value="Unassembled WGS sequence"/>
</dbReference>
<feature type="non-terminal residue" evidence="1">
    <location>
        <position position="74"/>
    </location>
</feature>
<accession>A0A6H5H7F6</accession>
<protein>
    <submittedName>
        <fullName evidence="1">Uncharacterized protein</fullName>
    </submittedName>
</protein>
<dbReference type="AlphaFoldDB" id="A0A6H5H7F6"/>
<evidence type="ECO:0000313" key="1">
    <source>
        <dbReference type="EMBL" id="CAB0012267.1"/>
    </source>
</evidence>
<proteinExistence type="predicted"/>
<name>A0A6H5H7F6_9HEMI</name>
<organism evidence="1 2">
    <name type="scientific">Nesidiocoris tenuis</name>
    <dbReference type="NCBI Taxonomy" id="355587"/>
    <lineage>
        <taxon>Eukaryota</taxon>
        <taxon>Metazoa</taxon>
        <taxon>Ecdysozoa</taxon>
        <taxon>Arthropoda</taxon>
        <taxon>Hexapoda</taxon>
        <taxon>Insecta</taxon>
        <taxon>Pterygota</taxon>
        <taxon>Neoptera</taxon>
        <taxon>Paraneoptera</taxon>
        <taxon>Hemiptera</taxon>
        <taxon>Heteroptera</taxon>
        <taxon>Panheteroptera</taxon>
        <taxon>Cimicomorpha</taxon>
        <taxon>Miridae</taxon>
        <taxon>Dicyphina</taxon>
        <taxon>Nesidiocoris</taxon>
    </lineage>
</organism>
<keyword evidence="2" id="KW-1185">Reference proteome</keyword>
<gene>
    <name evidence="1" type="ORF">NTEN_LOCUS17030</name>
</gene>